<dbReference type="PROSITE" id="PS51037">
    <property type="entry name" value="YEATS"/>
    <property type="match status" value="1"/>
</dbReference>
<dbReference type="InterPro" id="IPR055129">
    <property type="entry name" value="YEATS_dom"/>
</dbReference>
<name>A2DTQ1_TRIV3</name>
<accession>A2DTQ1</accession>
<proteinExistence type="predicted"/>
<keyword evidence="1 2" id="KW-0539">Nucleus</keyword>
<comment type="subcellular location">
    <subcellularLocation>
        <location evidence="2">Nucleus</location>
    </subcellularLocation>
</comment>
<keyword evidence="3" id="KW-0175">Coiled coil</keyword>
<dbReference type="AlphaFoldDB" id="A2DTQ1"/>
<evidence type="ECO:0000256" key="1">
    <source>
        <dbReference type="ARBA" id="ARBA00023242"/>
    </source>
</evidence>
<protein>
    <submittedName>
        <fullName evidence="5">YEATS family protein</fullName>
    </submittedName>
</protein>
<dbReference type="OrthoDB" id="16041at2759"/>
<evidence type="ECO:0000256" key="3">
    <source>
        <dbReference type="SAM" id="Coils"/>
    </source>
</evidence>
<sequence>MSDKDLIIEKELIFSHLARRLAKQTQFKTHHWEIFLYSPTGEDLSKWIDCVTFRLHESFERPERPMTHEPYRVSEDGWGEFEARIDIAPKNAIPITLVHNITFPPQNSVKPCIIERKRMKIVFRNPALLLYEGLTTAPFAWNKVKRLKKHNPDSDAEILDRPSSDLFLEKKWMEELVRDKSKQIRDEISELAQQQKEQRNRIMSLIQKIEVFDPDLADAAKLFV</sequence>
<dbReference type="GO" id="GO:0005634">
    <property type="term" value="C:nucleus"/>
    <property type="evidence" value="ECO:0000318"/>
    <property type="project" value="GO_Central"/>
</dbReference>
<dbReference type="KEGG" id="tva:4774206"/>
<feature type="domain" description="YEATS" evidence="4">
    <location>
        <begin position="2"/>
        <end position="137"/>
    </location>
</feature>
<evidence type="ECO:0000256" key="2">
    <source>
        <dbReference type="PROSITE-ProRule" id="PRU00376"/>
    </source>
</evidence>
<dbReference type="InterPro" id="IPR005033">
    <property type="entry name" value="YEATS"/>
</dbReference>
<dbReference type="SMR" id="A2DTQ1"/>
<evidence type="ECO:0000259" key="4">
    <source>
        <dbReference type="PROSITE" id="PS51037"/>
    </source>
</evidence>
<dbReference type="PANTHER" id="PTHR47573:SF2">
    <property type="match status" value="1"/>
</dbReference>
<dbReference type="Pfam" id="PF03366">
    <property type="entry name" value="YEATS"/>
    <property type="match status" value="1"/>
</dbReference>
<reference evidence="5" key="2">
    <citation type="journal article" date="2007" name="Science">
        <title>Draft genome sequence of the sexually transmitted pathogen Trichomonas vaginalis.</title>
        <authorList>
            <person name="Carlton J.M."/>
            <person name="Hirt R.P."/>
            <person name="Silva J.C."/>
            <person name="Delcher A.L."/>
            <person name="Schatz M."/>
            <person name="Zhao Q."/>
            <person name="Wortman J.R."/>
            <person name="Bidwell S.L."/>
            <person name="Alsmark U.C.M."/>
            <person name="Besteiro S."/>
            <person name="Sicheritz-Ponten T."/>
            <person name="Noel C.J."/>
            <person name="Dacks J.B."/>
            <person name="Foster P.G."/>
            <person name="Simillion C."/>
            <person name="Van de Peer Y."/>
            <person name="Miranda-Saavedra D."/>
            <person name="Barton G.J."/>
            <person name="Westrop G.D."/>
            <person name="Mueller S."/>
            <person name="Dessi D."/>
            <person name="Fiori P.L."/>
            <person name="Ren Q."/>
            <person name="Paulsen I."/>
            <person name="Zhang H."/>
            <person name="Bastida-Corcuera F.D."/>
            <person name="Simoes-Barbosa A."/>
            <person name="Brown M.T."/>
            <person name="Hayes R.D."/>
            <person name="Mukherjee M."/>
            <person name="Okumura C.Y."/>
            <person name="Schneider R."/>
            <person name="Smith A.J."/>
            <person name="Vanacova S."/>
            <person name="Villalvazo M."/>
            <person name="Haas B.J."/>
            <person name="Pertea M."/>
            <person name="Feldblyum T.V."/>
            <person name="Utterback T.R."/>
            <person name="Shu C.L."/>
            <person name="Osoegawa K."/>
            <person name="de Jong P.J."/>
            <person name="Hrdy I."/>
            <person name="Horvathova L."/>
            <person name="Zubacova Z."/>
            <person name="Dolezal P."/>
            <person name="Malik S.B."/>
            <person name="Logsdon J.M. Jr."/>
            <person name="Henze K."/>
            <person name="Gupta A."/>
            <person name="Wang C.C."/>
            <person name="Dunne R.L."/>
            <person name="Upcroft J.A."/>
            <person name="Upcroft P."/>
            <person name="White O."/>
            <person name="Salzberg S.L."/>
            <person name="Tang P."/>
            <person name="Chiu C.-H."/>
            <person name="Lee Y.-S."/>
            <person name="Embley T.M."/>
            <person name="Coombs G.H."/>
            <person name="Mottram J.C."/>
            <person name="Tachezy J."/>
            <person name="Fraser-Liggett C.M."/>
            <person name="Johnson P.J."/>
        </authorList>
    </citation>
    <scope>NUCLEOTIDE SEQUENCE [LARGE SCALE GENOMIC DNA]</scope>
    <source>
        <strain evidence="5">G3</strain>
    </source>
</reference>
<dbReference type="STRING" id="5722.A2DTQ1"/>
<dbReference type="VEuPathDB" id="TrichDB:TVAGG3_1037530"/>
<dbReference type="OMA" id="KADGHTH"/>
<dbReference type="Gene3D" id="2.60.40.1970">
    <property type="entry name" value="YEATS domain"/>
    <property type="match status" value="1"/>
</dbReference>
<dbReference type="eggNOG" id="KOG3149">
    <property type="taxonomic scope" value="Eukaryota"/>
</dbReference>
<gene>
    <name evidence="5" type="ORF">TVAG_340920</name>
</gene>
<dbReference type="Proteomes" id="UP000001542">
    <property type="component" value="Unassembled WGS sequence"/>
</dbReference>
<organism evidence="5 6">
    <name type="scientific">Trichomonas vaginalis (strain ATCC PRA-98 / G3)</name>
    <dbReference type="NCBI Taxonomy" id="412133"/>
    <lineage>
        <taxon>Eukaryota</taxon>
        <taxon>Metamonada</taxon>
        <taxon>Parabasalia</taxon>
        <taxon>Trichomonadida</taxon>
        <taxon>Trichomonadidae</taxon>
        <taxon>Trichomonas</taxon>
    </lineage>
</organism>
<dbReference type="PANTHER" id="PTHR47573">
    <property type="entry name" value="PROTEIN AF-9 HOMOLOG"/>
    <property type="match status" value="1"/>
</dbReference>
<evidence type="ECO:0000313" key="5">
    <source>
        <dbReference type="EMBL" id="EAY16198.1"/>
    </source>
</evidence>
<reference evidence="5" key="1">
    <citation type="submission" date="2006-10" db="EMBL/GenBank/DDBJ databases">
        <authorList>
            <person name="Amadeo P."/>
            <person name="Zhao Q."/>
            <person name="Wortman J."/>
            <person name="Fraser-Liggett C."/>
            <person name="Carlton J."/>
        </authorList>
    </citation>
    <scope>NUCLEOTIDE SEQUENCE</scope>
    <source>
        <strain evidence="5">G3</strain>
    </source>
</reference>
<dbReference type="RefSeq" id="XP_001328421.1">
    <property type="nucleotide sequence ID" value="XM_001328386.1"/>
</dbReference>
<dbReference type="GO" id="GO:0042393">
    <property type="term" value="F:histone binding"/>
    <property type="evidence" value="ECO:0000318"/>
    <property type="project" value="GO_Central"/>
</dbReference>
<dbReference type="CDD" id="cd16887">
    <property type="entry name" value="YEATS"/>
    <property type="match status" value="1"/>
</dbReference>
<dbReference type="GO" id="GO:0035267">
    <property type="term" value="C:NuA4 histone acetyltransferase complex"/>
    <property type="evidence" value="ECO:0000318"/>
    <property type="project" value="GO_Central"/>
</dbReference>
<evidence type="ECO:0000313" key="6">
    <source>
        <dbReference type="Proteomes" id="UP000001542"/>
    </source>
</evidence>
<dbReference type="GO" id="GO:0006338">
    <property type="term" value="P:chromatin remodeling"/>
    <property type="evidence" value="ECO:0000318"/>
    <property type="project" value="GO_Central"/>
</dbReference>
<dbReference type="GO" id="GO:0006357">
    <property type="term" value="P:regulation of transcription by RNA polymerase II"/>
    <property type="evidence" value="ECO:0000318"/>
    <property type="project" value="GO_Central"/>
</dbReference>
<dbReference type="FunCoup" id="A2DTQ1">
    <property type="interactions" value="403"/>
</dbReference>
<keyword evidence="6" id="KW-1185">Reference proteome</keyword>
<dbReference type="EMBL" id="DS113245">
    <property type="protein sequence ID" value="EAY16198.1"/>
    <property type="molecule type" value="Genomic_DNA"/>
</dbReference>
<dbReference type="VEuPathDB" id="TrichDB:TVAG_340920"/>
<dbReference type="InParanoid" id="A2DTQ1"/>
<feature type="coiled-coil region" evidence="3">
    <location>
        <begin position="177"/>
        <end position="208"/>
    </location>
</feature>
<dbReference type="InterPro" id="IPR038704">
    <property type="entry name" value="YEAST_sf"/>
</dbReference>